<dbReference type="Pfam" id="PF01040">
    <property type="entry name" value="UbiA"/>
    <property type="match status" value="1"/>
</dbReference>
<reference evidence="16 17" key="1">
    <citation type="submission" date="2024-09" db="EMBL/GenBank/DDBJ databases">
        <authorList>
            <person name="Salinas-Garcia M.A."/>
            <person name="Prieme A."/>
        </authorList>
    </citation>
    <scope>NUCLEOTIDE SEQUENCE [LARGE SCALE GENOMIC DNA]</scope>
    <source>
        <strain evidence="16 17">DSM 21081</strain>
    </source>
</reference>
<dbReference type="InterPro" id="IPR000537">
    <property type="entry name" value="UbiA_prenyltransferase"/>
</dbReference>
<dbReference type="PANTHER" id="PTHR43448">
    <property type="entry name" value="PROTOHEME IX FARNESYLTRANSFERASE, MITOCHONDRIAL"/>
    <property type="match status" value="1"/>
</dbReference>
<dbReference type="HAMAP" id="MF_00154">
    <property type="entry name" value="CyoE_CtaB"/>
    <property type="match status" value="1"/>
</dbReference>
<dbReference type="GO" id="GO:0008495">
    <property type="term" value="F:protoheme IX farnesyltransferase activity"/>
    <property type="evidence" value="ECO:0007669"/>
    <property type="project" value="UniProtKB-EC"/>
</dbReference>
<sequence length="327" mass="35971">MSVKYVPADAAPVQRASRQPGESPREFVGRKATAYLALTKPRVVELLLVTTLPTMIFAHRGFPDLGLVLATLFGGAMAAGASGSFNCYIDRDMDKVMQRTKNRPLVTGDVTPREALVFSWVLAAASLAVLWFGTNPLTTALGLAAILFYVVLYTLILKRRTAQNIVWGGIAGCMPVLIAWAAVTNTIEWPAIVLFLIIFLWTPPHYWPLSMKYSDDYNAAHVPMLGAIASAQRVSVQVVLYAWATVVCSLLLVPMGYAGIVYTVLAGVSGAWFVYECHVLYREARRDHEPQDMNRKAMKVFHISITYLTLVFVALAIDPFVGQPLFG</sequence>
<evidence type="ECO:0000256" key="6">
    <source>
        <dbReference type="ARBA" id="ARBA00022692"/>
    </source>
</evidence>
<accession>A0ABV4UM09</accession>
<keyword evidence="5 14" id="KW-0808">Transferase</keyword>
<evidence type="ECO:0000256" key="4">
    <source>
        <dbReference type="ARBA" id="ARBA00022475"/>
    </source>
</evidence>
<feature type="transmembrane region" description="Helical" evidence="14">
    <location>
        <begin position="164"/>
        <end position="183"/>
    </location>
</feature>
<evidence type="ECO:0000256" key="14">
    <source>
        <dbReference type="HAMAP-Rule" id="MF_00154"/>
    </source>
</evidence>
<dbReference type="InterPro" id="IPR044878">
    <property type="entry name" value="UbiA_sf"/>
</dbReference>
<dbReference type="PROSITE" id="PS00943">
    <property type="entry name" value="UBIA"/>
    <property type="match status" value="1"/>
</dbReference>
<feature type="transmembrane region" description="Helical" evidence="14">
    <location>
        <begin position="138"/>
        <end position="157"/>
    </location>
</feature>
<keyword evidence="7 14" id="KW-1133">Transmembrane helix</keyword>
<dbReference type="InterPro" id="IPR006369">
    <property type="entry name" value="Protohaem_IX_farnesylTrfase"/>
</dbReference>
<feature type="region of interest" description="Disordered" evidence="15">
    <location>
        <begin position="1"/>
        <end position="25"/>
    </location>
</feature>
<keyword evidence="9 14" id="KW-0472">Membrane</keyword>
<feature type="transmembrane region" description="Helical" evidence="14">
    <location>
        <begin position="259"/>
        <end position="281"/>
    </location>
</feature>
<dbReference type="EC" id="2.5.1.141" evidence="3 14"/>
<keyword evidence="4 14" id="KW-1003">Cell membrane</keyword>
<dbReference type="Gene3D" id="1.10.357.140">
    <property type="entry name" value="UbiA prenyltransferase"/>
    <property type="match status" value="1"/>
</dbReference>
<feature type="transmembrane region" description="Helical" evidence="14">
    <location>
        <begin position="189"/>
        <end position="207"/>
    </location>
</feature>
<protein>
    <recommendedName>
        <fullName evidence="11 14">Protoheme IX farnesyltransferase</fullName>
        <ecNumber evidence="3 14">2.5.1.141</ecNumber>
    </recommendedName>
    <alternativeName>
        <fullName evidence="12 14">Heme B farnesyltransferase</fullName>
    </alternativeName>
    <alternativeName>
        <fullName evidence="10 14">Heme O synthase</fullName>
    </alternativeName>
</protein>
<dbReference type="EMBL" id="JBHDLJ010000004">
    <property type="protein sequence ID" value="MFB0834174.1"/>
    <property type="molecule type" value="Genomic_DNA"/>
</dbReference>
<comment type="catalytic activity">
    <reaction evidence="13 14">
        <text>heme b + (2E,6E)-farnesyl diphosphate + H2O = Fe(II)-heme o + diphosphate</text>
        <dbReference type="Rhea" id="RHEA:28070"/>
        <dbReference type="ChEBI" id="CHEBI:15377"/>
        <dbReference type="ChEBI" id="CHEBI:33019"/>
        <dbReference type="ChEBI" id="CHEBI:60344"/>
        <dbReference type="ChEBI" id="CHEBI:60530"/>
        <dbReference type="ChEBI" id="CHEBI:175763"/>
        <dbReference type="EC" id="2.5.1.141"/>
    </reaction>
</comment>
<evidence type="ECO:0000256" key="12">
    <source>
        <dbReference type="ARBA" id="ARBA00042475"/>
    </source>
</evidence>
<comment type="subcellular location">
    <subcellularLocation>
        <location evidence="1 14">Cell membrane</location>
        <topology evidence="1 14">Multi-pass membrane protein</topology>
    </subcellularLocation>
</comment>
<dbReference type="PANTHER" id="PTHR43448:SF7">
    <property type="entry name" value="4-HYDROXYBENZOATE SOLANESYLTRANSFERASE"/>
    <property type="match status" value="1"/>
</dbReference>
<feature type="transmembrane region" description="Helical" evidence="14">
    <location>
        <begin position="234"/>
        <end position="253"/>
    </location>
</feature>
<comment type="function">
    <text evidence="14">Converts heme B (protoheme IX) to heme O by substitution of the vinyl group on carbon 2 of heme B porphyrin ring with a hydroxyethyl farnesyl side group.</text>
</comment>
<evidence type="ECO:0000256" key="9">
    <source>
        <dbReference type="ARBA" id="ARBA00023136"/>
    </source>
</evidence>
<keyword evidence="17" id="KW-1185">Reference proteome</keyword>
<comment type="pathway">
    <text evidence="2 14">Porphyrin-containing compound metabolism; heme O biosynthesis; heme O from protoheme: step 1/1.</text>
</comment>
<gene>
    <name evidence="14" type="primary">ctaB</name>
    <name evidence="16" type="ORF">ACETWP_06190</name>
</gene>
<dbReference type="CDD" id="cd13957">
    <property type="entry name" value="PT_UbiA_Cox10"/>
    <property type="match status" value="1"/>
</dbReference>
<evidence type="ECO:0000256" key="2">
    <source>
        <dbReference type="ARBA" id="ARBA00004919"/>
    </source>
</evidence>
<comment type="caution">
    <text evidence="16">The sequence shown here is derived from an EMBL/GenBank/DDBJ whole genome shotgun (WGS) entry which is preliminary data.</text>
</comment>
<evidence type="ECO:0000256" key="7">
    <source>
        <dbReference type="ARBA" id="ARBA00022989"/>
    </source>
</evidence>
<comment type="miscellaneous">
    <text evidence="14">Carbon 2 of the heme B porphyrin ring is defined according to the Fischer nomenclature.</text>
</comment>
<keyword evidence="6 14" id="KW-0812">Transmembrane</keyword>
<keyword evidence="8 14" id="KW-0350">Heme biosynthesis</keyword>
<dbReference type="NCBIfam" id="TIGR01473">
    <property type="entry name" value="cyoE_ctaB"/>
    <property type="match status" value="1"/>
</dbReference>
<evidence type="ECO:0000256" key="5">
    <source>
        <dbReference type="ARBA" id="ARBA00022679"/>
    </source>
</evidence>
<evidence type="ECO:0000313" key="17">
    <source>
        <dbReference type="Proteomes" id="UP001575652"/>
    </source>
</evidence>
<dbReference type="InterPro" id="IPR030470">
    <property type="entry name" value="UbiA_prenylTrfase_CS"/>
</dbReference>
<feature type="transmembrane region" description="Helical" evidence="14">
    <location>
        <begin position="110"/>
        <end position="132"/>
    </location>
</feature>
<evidence type="ECO:0000256" key="3">
    <source>
        <dbReference type="ARBA" id="ARBA00012292"/>
    </source>
</evidence>
<evidence type="ECO:0000256" key="1">
    <source>
        <dbReference type="ARBA" id="ARBA00004651"/>
    </source>
</evidence>
<evidence type="ECO:0000256" key="13">
    <source>
        <dbReference type="ARBA" id="ARBA00047690"/>
    </source>
</evidence>
<evidence type="ECO:0000256" key="11">
    <source>
        <dbReference type="ARBA" id="ARBA00040810"/>
    </source>
</evidence>
<evidence type="ECO:0000256" key="8">
    <source>
        <dbReference type="ARBA" id="ARBA00023133"/>
    </source>
</evidence>
<comment type="similarity">
    <text evidence="14">Belongs to the UbiA prenyltransferase family. Protoheme IX farnesyltransferase subfamily.</text>
</comment>
<feature type="transmembrane region" description="Helical" evidence="14">
    <location>
        <begin position="68"/>
        <end position="89"/>
    </location>
</feature>
<evidence type="ECO:0000313" key="16">
    <source>
        <dbReference type="EMBL" id="MFB0834174.1"/>
    </source>
</evidence>
<name>A0ABV4UM09_9MICC</name>
<feature type="transmembrane region" description="Helical" evidence="14">
    <location>
        <begin position="301"/>
        <end position="321"/>
    </location>
</feature>
<dbReference type="NCBIfam" id="NF003349">
    <property type="entry name" value="PRK04375.1-2"/>
    <property type="match status" value="1"/>
</dbReference>
<dbReference type="Proteomes" id="UP001575652">
    <property type="component" value="Unassembled WGS sequence"/>
</dbReference>
<dbReference type="RefSeq" id="WP_373971347.1">
    <property type="nucleotide sequence ID" value="NZ_JBHDLJ010000004.1"/>
</dbReference>
<evidence type="ECO:0000256" key="10">
    <source>
        <dbReference type="ARBA" id="ARBA00030253"/>
    </source>
</evidence>
<organism evidence="16 17">
    <name type="scientific">Arthrobacter halodurans</name>
    <dbReference type="NCBI Taxonomy" id="516699"/>
    <lineage>
        <taxon>Bacteria</taxon>
        <taxon>Bacillati</taxon>
        <taxon>Actinomycetota</taxon>
        <taxon>Actinomycetes</taxon>
        <taxon>Micrococcales</taxon>
        <taxon>Micrococcaceae</taxon>
        <taxon>Arthrobacter</taxon>
    </lineage>
</organism>
<evidence type="ECO:0000256" key="15">
    <source>
        <dbReference type="SAM" id="MobiDB-lite"/>
    </source>
</evidence>
<proteinExistence type="inferred from homology"/>